<proteinExistence type="predicted"/>
<evidence type="ECO:0000313" key="2">
    <source>
        <dbReference type="EMBL" id="PPQ86340.1"/>
    </source>
</evidence>
<gene>
    <name evidence="2" type="ORF">CVT25_005641</name>
</gene>
<dbReference type="EMBL" id="NHYD01002515">
    <property type="protein sequence ID" value="PPQ86340.1"/>
    <property type="molecule type" value="Genomic_DNA"/>
</dbReference>
<name>A0A409X6H1_PSICY</name>
<reference evidence="2 3" key="1">
    <citation type="journal article" date="2018" name="Evol. Lett.">
        <title>Horizontal gene cluster transfer increased hallucinogenic mushroom diversity.</title>
        <authorList>
            <person name="Reynolds H.T."/>
            <person name="Vijayakumar V."/>
            <person name="Gluck-Thaler E."/>
            <person name="Korotkin H.B."/>
            <person name="Matheny P.B."/>
            <person name="Slot J.C."/>
        </authorList>
    </citation>
    <scope>NUCLEOTIDE SEQUENCE [LARGE SCALE GENOMIC DNA]</scope>
    <source>
        <strain evidence="2 3">2631</strain>
    </source>
</reference>
<sequence length="81" mass="8673">MPWYEGGLEGIENTEPLADILHRLKQQPSSGSTLTLDSNVPFILMDAFNAVDITSIESIKSTMPSDGERNGSGGNAYCVIA</sequence>
<evidence type="ECO:0000313" key="3">
    <source>
        <dbReference type="Proteomes" id="UP000283269"/>
    </source>
</evidence>
<dbReference type="Proteomes" id="UP000283269">
    <property type="component" value="Unassembled WGS sequence"/>
</dbReference>
<dbReference type="InParanoid" id="A0A409X6H1"/>
<feature type="region of interest" description="Disordered" evidence="1">
    <location>
        <begin position="61"/>
        <end position="81"/>
    </location>
</feature>
<keyword evidence="3" id="KW-1185">Reference proteome</keyword>
<accession>A0A409X6H1</accession>
<comment type="caution">
    <text evidence="2">The sequence shown here is derived from an EMBL/GenBank/DDBJ whole genome shotgun (WGS) entry which is preliminary data.</text>
</comment>
<dbReference type="AlphaFoldDB" id="A0A409X6H1"/>
<evidence type="ECO:0000256" key="1">
    <source>
        <dbReference type="SAM" id="MobiDB-lite"/>
    </source>
</evidence>
<organism evidence="2 3">
    <name type="scientific">Psilocybe cyanescens</name>
    <dbReference type="NCBI Taxonomy" id="93625"/>
    <lineage>
        <taxon>Eukaryota</taxon>
        <taxon>Fungi</taxon>
        <taxon>Dikarya</taxon>
        <taxon>Basidiomycota</taxon>
        <taxon>Agaricomycotina</taxon>
        <taxon>Agaricomycetes</taxon>
        <taxon>Agaricomycetidae</taxon>
        <taxon>Agaricales</taxon>
        <taxon>Agaricineae</taxon>
        <taxon>Strophariaceae</taxon>
        <taxon>Psilocybe</taxon>
    </lineage>
</organism>
<protein>
    <submittedName>
        <fullName evidence="2">Uncharacterized protein</fullName>
    </submittedName>
</protein>